<dbReference type="AlphaFoldDB" id="A0A8J3HUY0"/>
<comment type="cofactor">
    <cofactor evidence="7">
        <name>Mg(2+)</name>
        <dbReference type="ChEBI" id="CHEBI:18420"/>
    </cofactor>
</comment>
<accession>A0A8J3HUY0</accession>
<feature type="binding site" evidence="7">
    <location>
        <position position="154"/>
    </location>
    <ligand>
        <name>orotate</name>
        <dbReference type="ChEBI" id="CHEBI:30839"/>
    </ligand>
</feature>
<gene>
    <name evidence="7 9" type="primary">pyrE</name>
    <name evidence="9" type="ORF">sL5_04670</name>
</gene>
<evidence type="ECO:0000259" key="8">
    <source>
        <dbReference type="Pfam" id="PF00156"/>
    </source>
</evidence>
<evidence type="ECO:0000313" key="9">
    <source>
        <dbReference type="EMBL" id="GHM59474.1"/>
    </source>
</evidence>
<evidence type="ECO:0000256" key="7">
    <source>
        <dbReference type="HAMAP-Rule" id="MF_01208"/>
    </source>
</evidence>
<organism evidence="9 10">
    <name type="scientific">Candidatus Mesenet longicola</name>
    <dbReference type="NCBI Taxonomy" id="1892558"/>
    <lineage>
        <taxon>Bacteria</taxon>
        <taxon>Pseudomonadati</taxon>
        <taxon>Pseudomonadota</taxon>
        <taxon>Alphaproteobacteria</taxon>
        <taxon>Rickettsiales</taxon>
        <taxon>Anaplasmataceae</taxon>
        <taxon>Candidatus Mesenet</taxon>
    </lineage>
</organism>
<proteinExistence type="inferred from homology"/>
<dbReference type="Gene3D" id="3.40.50.2020">
    <property type="match status" value="1"/>
</dbReference>
<keyword evidence="10" id="KW-1185">Reference proteome</keyword>
<keyword evidence="5 7" id="KW-0460">Magnesium</keyword>
<dbReference type="NCBIfam" id="TIGR01367">
    <property type="entry name" value="pyrE_Therm"/>
    <property type="match status" value="1"/>
</dbReference>
<dbReference type="EC" id="2.4.2.10" evidence="2 7"/>
<sequence>MLNKKNCPIIQEFIESGAILEGHFILSSGLHSSVYVQCAKLFERPSRATKVCKMLVDKIHATISNLDEIDLILSPAIGGIVVGYEVGRQLGINSIFCERIDGKFALRRGFEIQKGDKILIVEDVITTGKSSLETAECAKEYGGEVIAEAALIDRSSETCLPFPVISLLDLNIQNYTDDNIPEKLKLIPPIKPGSRHYLSKNAT</sequence>
<dbReference type="GO" id="GO:0044205">
    <property type="term" value="P:'de novo' UMP biosynthetic process"/>
    <property type="evidence" value="ECO:0007669"/>
    <property type="project" value="UniProtKB-UniRule"/>
</dbReference>
<comment type="subunit">
    <text evidence="7">Homodimer.</text>
</comment>
<evidence type="ECO:0000256" key="2">
    <source>
        <dbReference type="ARBA" id="ARBA00011971"/>
    </source>
</evidence>
<dbReference type="InterPro" id="IPR029057">
    <property type="entry name" value="PRTase-like"/>
</dbReference>
<reference evidence="9 10" key="1">
    <citation type="journal article" date="2021" name="Microb. Ecol.">
        <title>Candidatus Mesenet longicola: Novel Endosymbionts of Brontispa longissima that Induce Cytoplasmic Incompatibility.</title>
        <authorList>
            <person name="Takano S."/>
            <person name="Gotoh Y."/>
            <person name="Hayashi T."/>
        </authorList>
    </citation>
    <scope>NUCLEOTIDE SEQUENCE [LARGE SCALE GENOMIC DNA]</scope>
    <source>
        <strain evidence="9">L5</strain>
    </source>
</reference>
<dbReference type="PANTHER" id="PTHR19278">
    <property type="entry name" value="OROTATE PHOSPHORIBOSYLTRANSFERASE"/>
    <property type="match status" value="1"/>
</dbReference>
<dbReference type="GO" id="GO:0004588">
    <property type="term" value="F:orotate phosphoribosyltransferase activity"/>
    <property type="evidence" value="ECO:0007669"/>
    <property type="project" value="UniProtKB-UniRule"/>
</dbReference>
<dbReference type="UniPathway" id="UPA00070">
    <property type="reaction ID" value="UER00119"/>
</dbReference>
<keyword evidence="6 7" id="KW-0665">Pyrimidine biosynthesis</keyword>
<dbReference type="SUPFAM" id="SSF53271">
    <property type="entry name" value="PRTase-like"/>
    <property type="match status" value="1"/>
</dbReference>
<dbReference type="PANTHER" id="PTHR19278:SF9">
    <property type="entry name" value="URIDINE 5'-MONOPHOSPHATE SYNTHASE"/>
    <property type="match status" value="1"/>
</dbReference>
<feature type="domain" description="Phosphoribosyltransferase" evidence="8">
    <location>
        <begin position="56"/>
        <end position="159"/>
    </location>
</feature>
<evidence type="ECO:0000256" key="3">
    <source>
        <dbReference type="ARBA" id="ARBA00022676"/>
    </source>
</evidence>
<dbReference type="HAMAP" id="MF_01208">
    <property type="entry name" value="PyrE"/>
    <property type="match status" value="1"/>
</dbReference>
<protein>
    <recommendedName>
        <fullName evidence="2 7">Orotate phosphoribosyltransferase</fullName>
        <shortName evidence="7">OPRT</shortName>
        <shortName evidence="7">OPRTase</shortName>
        <ecNumber evidence="2 7">2.4.2.10</ecNumber>
    </recommendedName>
</protein>
<name>A0A8J3HUY0_9RICK</name>
<comment type="caution">
    <text evidence="7">Lacks conserved residue(s) required for the propagation of feature annotation.</text>
</comment>
<dbReference type="Pfam" id="PF00156">
    <property type="entry name" value="Pribosyltran"/>
    <property type="match status" value="1"/>
</dbReference>
<dbReference type="GO" id="GO:0000287">
    <property type="term" value="F:magnesium ion binding"/>
    <property type="evidence" value="ECO:0007669"/>
    <property type="project" value="UniProtKB-UniRule"/>
</dbReference>
<dbReference type="InterPro" id="IPR000836">
    <property type="entry name" value="PRTase_dom"/>
</dbReference>
<comment type="similarity">
    <text evidence="7">Belongs to the purine/pyrimidine phosphoribosyltransferase family. PyrE subfamily.</text>
</comment>
<dbReference type="InterPro" id="IPR006273">
    <property type="entry name" value="Orotate_PRibTrfase_bac"/>
</dbReference>
<evidence type="ECO:0000313" key="10">
    <source>
        <dbReference type="Proteomes" id="UP000637906"/>
    </source>
</evidence>
<dbReference type="InterPro" id="IPR023031">
    <property type="entry name" value="OPRT"/>
</dbReference>
<dbReference type="CDD" id="cd06223">
    <property type="entry name" value="PRTases_typeI"/>
    <property type="match status" value="1"/>
</dbReference>
<comment type="catalytic activity">
    <reaction evidence="7">
        <text>orotidine 5'-phosphate + diphosphate = orotate + 5-phospho-alpha-D-ribose 1-diphosphate</text>
        <dbReference type="Rhea" id="RHEA:10380"/>
        <dbReference type="ChEBI" id="CHEBI:30839"/>
        <dbReference type="ChEBI" id="CHEBI:33019"/>
        <dbReference type="ChEBI" id="CHEBI:57538"/>
        <dbReference type="ChEBI" id="CHEBI:58017"/>
        <dbReference type="EC" id="2.4.2.10"/>
    </reaction>
</comment>
<dbReference type="GO" id="GO:0019856">
    <property type="term" value="P:pyrimidine nucleobase biosynthetic process"/>
    <property type="evidence" value="ECO:0007669"/>
    <property type="project" value="InterPro"/>
</dbReference>
<comment type="caution">
    <text evidence="9">The sequence shown here is derived from an EMBL/GenBank/DDBJ whole genome shotgun (WGS) entry which is preliminary data.</text>
</comment>
<evidence type="ECO:0000256" key="4">
    <source>
        <dbReference type="ARBA" id="ARBA00022679"/>
    </source>
</evidence>
<comment type="function">
    <text evidence="7">Catalyzes the transfer of a ribosyl phosphate group from 5-phosphoribose 1-diphosphate to orotate, leading to the formation of orotidine monophosphate (OMP).</text>
</comment>
<evidence type="ECO:0000256" key="5">
    <source>
        <dbReference type="ARBA" id="ARBA00022842"/>
    </source>
</evidence>
<evidence type="ECO:0000256" key="1">
    <source>
        <dbReference type="ARBA" id="ARBA00004889"/>
    </source>
</evidence>
<dbReference type="EMBL" id="BNGU01000015">
    <property type="protein sequence ID" value="GHM59474.1"/>
    <property type="molecule type" value="Genomic_DNA"/>
</dbReference>
<comment type="pathway">
    <text evidence="1 7">Pyrimidine metabolism; UMP biosynthesis via de novo pathway; UMP from orotate: step 1/2.</text>
</comment>
<keyword evidence="3 7" id="KW-0328">Glycosyltransferase</keyword>
<feature type="binding site" evidence="7">
    <location>
        <position position="126"/>
    </location>
    <ligand>
        <name>orotate</name>
        <dbReference type="ChEBI" id="CHEBI:30839"/>
    </ligand>
</feature>
<feature type="binding site" evidence="7">
    <location>
        <position position="99"/>
    </location>
    <ligand>
        <name>5-phospho-alpha-D-ribose 1-diphosphate</name>
        <dbReference type="ChEBI" id="CHEBI:58017"/>
        <note>ligand shared between dimeric partners</note>
    </ligand>
</feature>
<evidence type="ECO:0000256" key="6">
    <source>
        <dbReference type="ARBA" id="ARBA00022975"/>
    </source>
</evidence>
<dbReference type="Proteomes" id="UP000637906">
    <property type="component" value="Unassembled WGS sequence"/>
</dbReference>
<keyword evidence="4 7" id="KW-0808">Transferase</keyword>
<feature type="binding site" description="in other chain" evidence="7">
    <location>
        <begin position="122"/>
        <end position="130"/>
    </location>
    <ligand>
        <name>5-phospho-alpha-D-ribose 1-diphosphate</name>
        <dbReference type="ChEBI" id="CHEBI:58017"/>
        <note>ligand shared between dimeric partners</note>
    </ligand>
</feature>